<comment type="caution">
    <text evidence="1">The sequence shown here is derived from an EMBL/GenBank/DDBJ whole genome shotgun (WGS) entry which is preliminary data.</text>
</comment>
<gene>
    <name evidence="1" type="ORF">TNCV_3577681</name>
</gene>
<evidence type="ECO:0000313" key="2">
    <source>
        <dbReference type="Proteomes" id="UP000887159"/>
    </source>
</evidence>
<dbReference type="AlphaFoldDB" id="A0A8X6V275"/>
<keyword evidence="2" id="KW-1185">Reference proteome</keyword>
<proteinExistence type="predicted"/>
<accession>A0A8X6V275</accession>
<protein>
    <submittedName>
        <fullName evidence="1">Uncharacterized protein</fullName>
    </submittedName>
</protein>
<dbReference type="Proteomes" id="UP000887159">
    <property type="component" value="Unassembled WGS sequence"/>
</dbReference>
<reference evidence="1" key="1">
    <citation type="submission" date="2020-08" db="EMBL/GenBank/DDBJ databases">
        <title>Multicomponent nature underlies the extraordinary mechanical properties of spider dragline silk.</title>
        <authorList>
            <person name="Kono N."/>
            <person name="Nakamura H."/>
            <person name="Mori M."/>
            <person name="Yoshida Y."/>
            <person name="Ohtoshi R."/>
            <person name="Malay A.D."/>
            <person name="Moran D.A.P."/>
            <person name="Tomita M."/>
            <person name="Numata K."/>
            <person name="Arakawa K."/>
        </authorList>
    </citation>
    <scope>NUCLEOTIDE SEQUENCE</scope>
</reference>
<dbReference type="EMBL" id="BMAU01021137">
    <property type="protein sequence ID" value="GFX91938.1"/>
    <property type="molecule type" value="Genomic_DNA"/>
</dbReference>
<name>A0A8X6V275_TRICX</name>
<sequence>MLTLVGYSGTRMPLSKEYRGPMTNDREDPATYVRLMDVEHHRTSTTKIKAFIWHQSVTGNRIDSIACRMATSLTLSSVHTNSSKSLMSPNSVLSMEDRMMICCFL</sequence>
<organism evidence="1 2">
    <name type="scientific">Trichonephila clavipes</name>
    <name type="common">Golden silk orbweaver</name>
    <name type="synonym">Nephila clavipes</name>
    <dbReference type="NCBI Taxonomy" id="2585209"/>
    <lineage>
        <taxon>Eukaryota</taxon>
        <taxon>Metazoa</taxon>
        <taxon>Ecdysozoa</taxon>
        <taxon>Arthropoda</taxon>
        <taxon>Chelicerata</taxon>
        <taxon>Arachnida</taxon>
        <taxon>Araneae</taxon>
        <taxon>Araneomorphae</taxon>
        <taxon>Entelegynae</taxon>
        <taxon>Araneoidea</taxon>
        <taxon>Nephilidae</taxon>
        <taxon>Trichonephila</taxon>
    </lineage>
</organism>
<evidence type="ECO:0000313" key="1">
    <source>
        <dbReference type="EMBL" id="GFX91938.1"/>
    </source>
</evidence>